<feature type="domain" description="Aminotransferase class I/classII large" evidence="6">
    <location>
        <begin position="68"/>
        <end position="372"/>
    </location>
</feature>
<comment type="similarity">
    <text evidence="5">Belongs to the class-II pyridoxal-phosphate-dependent aminotransferase family. MalY/PatB cystathionine beta-lyase subfamily.</text>
</comment>
<comment type="cofactor">
    <cofactor evidence="1">
        <name>pyridoxal 5'-phosphate</name>
        <dbReference type="ChEBI" id="CHEBI:597326"/>
    </cofactor>
</comment>
<keyword evidence="8" id="KW-1185">Reference proteome</keyword>
<keyword evidence="4" id="KW-0456">Lyase</keyword>
<accession>A0ABT8GA75</accession>
<name>A0ABT8GA75_9MICO</name>
<evidence type="ECO:0000256" key="5">
    <source>
        <dbReference type="ARBA" id="ARBA00037974"/>
    </source>
</evidence>
<dbReference type="EMBL" id="JAUHPW010000006">
    <property type="protein sequence ID" value="MDN4476026.1"/>
    <property type="molecule type" value="Genomic_DNA"/>
</dbReference>
<evidence type="ECO:0000256" key="1">
    <source>
        <dbReference type="ARBA" id="ARBA00001933"/>
    </source>
</evidence>
<dbReference type="PANTHER" id="PTHR43525:SF2">
    <property type="entry name" value="CYSTATHIONINE BETA-LYASE-RELATED"/>
    <property type="match status" value="1"/>
</dbReference>
<evidence type="ECO:0000256" key="3">
    <source>
        <dbReference type="ARBA" id="ARBA00022898"/>
    </source>
</evidence>
<evidence type="ECO:0000259" key="6">
    <source>
        <dbReference type="Pfam" id="PF00155"/>
    </source>
</evidence>
<dbReference type="InterPro" id="IPR015424">
    <property type="entry name" value="PyrdxlP-dep_Trfase"/>
</dbReference>
<dbReference type="Gene3D" id="3.40.640.10">
    <property type="entry name" value="Type I PLP-dependent aspartate aminotransferase-like (Major domain)"/>
    <property type="match status" value="1"/>
</dbReference>
<gene>
    <name evidence="7" type="ORF">QQX09_09190</name>
</gene>
<proteinExistence type="inferred from homology"/>
<dbReference type="InterPro" id="IPR051798">
    <property type="entry name" value="Class-II_PLP-Dep_Aminotrans"/>
</dbReference>
<dbReference type="CDD" id="cd00609">
    <property type="entry name" value="AAT_like"/>
    <property type="match status" value="1"/>
</dbReference>
<keyword evidence="7" id="KW-0032">Aminotransferase</keyword>
<dbReference type="SUPFAM" id="SSF53383">
    <property type="entry name" value="PLP-dependent transferases"/>
    <property type="match status" value="1"/>
</dbReference>
<evidence type="ECO:0000256" key="4">
    <source>
        <dbReference type="ARBA" id="ARBA00023239"/>
    </source>
</evidence>
<sequence>MTADPFIVPLERLRRRTSAKWRHYEPDVLPLWVAEMDVDLADPIREALEEAVREGDMGYAGSTPYVAAFAGFARRTWAWDVDESRTLPVASVIQGYVDALVELTDAGGEVIVNPPVYPPFFLYLRQAEREIREAPLGADLRLDLDAIERAMAEATSGGRRAAYLLCNPHNPGGTVHTREELTAVAELSHRYGVPVVSDEIHAPIVFPGATFVPYLEVDPAGLALHAASKAWNLAAIPAAVLVGGPDATALDTYRSGKHHGPTQLGVIAQTAAYAHGGDWLEGMLAALDRNRMLVRDLVAEHLPGVRYTVPEGTYLTWLDFGQLLGDEPAYALIDHGRVALNNGPYFGTGGAGHARLNIATSPEILEKAVRRIATGIERAQDAGLSQVSV</sequence>
<keyword evidence="7" id="KW-0808">Transferase</keyword>
<protein>
    <recommendedName>
        <fullName evidence="2">cysteine-S-conjugate beta-lyase</fullName>
        <ecNumber evidence="2">4.4.1.13</ecNumber>
    </recommendedName>
</protein>
<dbReference type="InterPro" id="IPR015421">
    <property type="entry name" value="PyrdxlP-dep_Trfase_major"/>
</dbReference>
<dbReference type="InterPro" id="IPR015422">
    <property type="entry name" value="PyrdxlP-dep_Trfase_small"/>
</dbReference>
<keyword evidence="3" id="KW-0663">Pyridoxal phosphate</keyword>
<dbReference type="GO" id="GO:0008483">
    <property type="term" value="F:transaminase activity"/>
    <property type="evidence" value="ECO:0007669"/>
    <property type="project" value="UniProtKB-KW"/>
</dbReference>
<dbReference type="InterPro" id="IPR004839">
    <property type="entry name" value="Aminotransferase_I/II_large"/>
</dbReference>
<evidence type="ECO:0000313" key="7">
    <source>
        <dbReference type="EMBL" id="MDN4476026.1"/>
    </source>
</evidence>
<reference evidence="7" key="1">
    <citation type="submission" date="2023-06" db="EMBL/GenBank/DDBJ databases">
        <title>Sysu t00192.</title>
        <authorList>
            <person name="Gao L."/>
            <person name="Fang B.-Z."/>
            <person name="Li W.-J."/>
        </authorList>
    </citation>
    <scope>NUCLEOTIDE SEQUENCE</scope>
    <source>
        <strain evidence="7">SYSU T00192</strain>
    </source>
</reference>
<dbReference type="Gene3D" id="3.90.1150.10">
    <property type="entry name" value="Aspartate Aminotransferase, domain 1"/>
    <property type="match status" value="1"/>
</dbReference>
<organism evidence="7 8">
    <name type="scientific">Demequina litoralis</name>
    <dbReference type="NCBI Taxonomy" id="3051660"/>
    <lineage>
        <taxon>Bacteria</taxon>
        <taxon>Bacillati</taxon>
        <taxon>Actinomycetota</taxon>
        <taxon>Actinomycetes</taxon>
        <taxon>Micrococcales</taxon>
        <taxon>Demequinaceae</taxon>
        <taxon>Demequina</taxon>
    </lineage>
</organism>
<dbReference type="PANTHER" id="PTHR43525">
    <property type="entry name" value="PROTEIN MALY"/>
    <property type="match status" value="1"/>
</dbReference>
<evidence type="ECO:0000313" key="8">
    <source>
        <dbReference type="Proteomes" id="UP001172728"/>
    </source>
</evidence>
<dbReference type="RefSeq" id="WP_301133746.1">
    <property type="nucleotide sequence ID" value="NZ_JAUHPW010000006.1"/>
</dbReference>
<evidence type="ECO:0000256" key="2">
    <source>
        <dbReference type="ARBA" id="ARBA00012224"/>
    </source>
</evidence>
<dbReference type="Proteomes" id="UP001172728">
    <property type="component" value="Unassembled WGS sequence"/>
</dbReference>
<dbReference type="Pfam" id="PF00155">
    <property type="entry name" value="Aminotran_1_2"/>
    <property type="match status" value="1"/>
</dbReference>
<comment type="caution">
    <text evidence="7">The sequence shown here is derived from an EMBL/GenBank/DDBJ whole genome shotgun (WGS) entry which is preliminary data.</text>
</comment>
<dbReference type="EC" id="4.4.1.13" evidence="2"/>